<evidence type="ECO:0000313" key="2">
    <source>
        <dbReference type="EMBL" id="GAA0819579.1"/>
    </source>
</evidence>
<proteinExistence type="predicted"/>
<feature type="region of interest" description="Disordered" evidence="1">
    <location>
        <begin position="198"/>
        <end position="224"/>
    </location>
</feature>
<name>A0ABP3WHP7_9GAMM</name>
<comment type="caution">
    <text evidence="2">The sequence shown here is derived from an EMBL/GenBank/DDBJ whole genome shotgun (WGS) entry which is preliminary data.</text>
</comment>
<evidence type="ECO:0000256" key="1">
    <source>
        <dbReference type="SAM" id="MobiDB-lite"/>
    </source>
</evidence>
<evidence type="ECO:0000313" key="3">
    <source>
        <dbReference type="Proteomes" id="UP001500021"/>
    </source>
</evidence>
<dbReference type="InterPro" id="IPR009057">
    <property type="entry name" value="Homeodomain-like_sf"/>
</dbReference>
<accession>A0ABP3WHP7</accession>
<dbReference type="EMBL" id="BAAAFA010000008">
    <property type="protein sequence ID" value="GAA0819579.1"/>
    <property type="molecule type" value="Genomic_DNA"/>
</dbReference>
<gene>
    <name evidence="2" type="ORF">GCM10009111_23800</name>
</gene>
<dbReference type="Proteomes" id="UP001500021">
    <property type="component" value="Unassembled WGS sequence"/>
</dbReference>
<keyword evidence="3" id="KW-1185">Reference proteome</keyword>
<dbReference type="RefSeq" id="WP_343817711.1">
    <property type="nucleotide sequence ID" value="NZ_BAAAFA010000008.1"/>
</dbReference>
<dbReference type="SUPFAM" id="SSF46689">
    <property type="entry name" value="Homeodomain-like"/>
    <property type="match status" value="1"/>
</dbReference>
<feature type="compositionally biased region" description="Low complexity" evidence="1">
    <location>
        <begin position="210"/>
        <end position="222"/>
    </location>
</feature>
<protein>
    <submittedName>
        <fullName evidence="2">Transcriptional regulator of eicosapentaenoic acid synthesis PfaR</fullName>
    </submittedName>
</protein>
<sequence>MAKLHANATTTPEMRAFIHESDLPTAVLARLLKISEATVRKWRKRESFTDGSHVPKQLNTTLTEAQEYVVIELRTRLLLSLDELLAVCKQFINANVSRAGLQRCLKRHGVSKLTDMQACGTMVDADNNNKSPIQVRLEDKQENQELFAEISPQAMHQVLNRSRELSVEQVVQVKVTPLPDFSNKTSDITEKLSEQSTEQLTAHSSDKLATNRTQQTNQNNQTKPSRLLIANDPASGWVYVDIYDSNESEAASRYMSYVLTKAPFHIRRILAGNYSEFLSRFRLLNDSADKQDASTEHHKQNENARKS</sequence>
<organism evidence="2 3">
    <name type="scientific">Colwellia asteriadis</name>
    <dbReference type="NCBI Taxonomy" id="517723"/>
    <lineage>
        <taxon>Bacteria</taxon>
        <taxon>Pseudomonadati</taxon>
        <taxon>Pseudomonadota</taxon>
        <taxon>Gammaproteobacteria</taxon>
        <taxon>Alteromonadales</taxon>
        <taxon>Colwelliaceae</taxon>
        <taxon>Colwellia</taxon>
    </lineage>
</organism>
<reference evidence="3" key="1">
    <citation type="journal article" date="2019" name="Int. J. Syst. Evol. Microbiol.">
        <title>The Global Catalogue of Microorganisms (GCM) 10K type strain sequencing project: providing services to taxonomists for standard genome sequencing and annotation.</title>
        <authorList>
            <consortium name="The Broad Institute Genomics Platform"/>
            <consortium name="The Broad Institute Genome Sequencing Center for Infectious Disease"/>
            <person name="Wu L."/>
            <person name="Ma J."/>
        </authorList>
    </citation>
    <scope>NUCLEOTIDE SEQUENCE [LARGE SCALE GENOMIC DNA]</scope>
    <source>
        <strain evidence="3">JCM 15608</strain>
    </source>
</reference>